<evidence type="ECO:0000313" key="8">
    <source>
        <dbReference type="Proteomes" id="UP000749559"/>
    </source>
</evidence>
<accession>A0A8S4PGD2</accession>
<reference evidence="7" key="1">
    <citation type="submission" date="2022-03" db="EMBL/GenBank/DDBJ databases">
        <authorList>
            <person name="Martin C."/>
        </authorList>
    </citation>
    <scope>NUCLEOTIDE SEQUENCE</scope>
</reference>
<evidence type="ECO:0000259" key="6">
    <source>
        <dbReference type="Pfam" id="PF00155"/>
    </source>
</evidence>
<dbReference type="GO" id="GO:0008710">
    <property type="term" value="F:8-amino-7-oxononanoate synthase activity"/>
    <property type="evidence" value="ECO:0007669"/>
    <property type="project" value="TreeGrafter"/>
</dbReference>
<protein>
    <recommendedName>
        <fullName evidence="6">Aminotransferase class I/classII large domain-containing protein</fullName>
    </recommendedName>
</protein>
<dbReference type="InterPro" id="IPR004839">
    <property type="entry name" value="Aminotransferase_I/II_large"/>
</dbReference>
<dbReference type="InterPro" id="IPR050087">
    <property type="entry name" value="AON_synthase_class-II"/>
</dbReference>
<dbReference type="Gene3D" id="3.90.1150.10">
    <property type="entry name" value="Aspartate Aminotransferase, domain 1"/>
    <property type="match status" value="1"/>
</dbReference>
<organism evidence="7 8">
    <name type="scientific">Owenia fusiformis</name>
    <name type="common">Polychaete worm</name>
    <dbReference type="NCBI Taxonomy" id="6347"/>
    <lineage>
        <taxon>Eukaryota</taxon>
        <taxon>Metazoa</taxon>
        <taxon>Spiralia</taxon>
        <taxon>Lophotrochozoa</taxon>
        <taxon>Annelida</taxon>
        <taxon>Polychaeta</taxon>
        <taxon>Sedentaria</taxon>
        <taxon>Canalipalpata</taxon>
        <taxon>Sabellida</taxon>
        <taxon>Oweniida</taxon>
        <taxon>Oweniidae</taxon>
        <taxon>Owenia</taxon>
    </lineage>
</organism>
<feature type="domain" description="Aminotransferase class I/classII large" evidence="6">
    <location>
        <begin position="157"/>
        <end position="449"/>
    </location>
</feature>
<dbReference type="Gene3D" id="3.40.640.10">
    <property type="entry name" value="Type I PLP-dependent aspartate aminotransferase-like (Major domain)"/>
    <property type="match status" value="1"/>
</dbReference>
<keyword evidence="4" id="KW-0663">Pyridoxal phosphate</keyword>
<dbReference type="Proteomes" id="UP000749559">
    <property type="component" value="Unassembled WGS sequence"/>
</dbReference>
<evidence type="ECO:0000256" key="3">
    <source>
        <dbReference type="ARBA" id="ARBA00022679"/>
    </source>
</evidence>
<dbReference type="InterPro" id="IPR015424">
    <property type="entry name" value="PyrdxlP-dep_Trfase"/>
</dbReference>
<dbReference type="InterPro" id="IPR015422">
    <property type="entry name" value="PyrdxlP-dep_Trfase_small"/>
</dbReference>
<evidence type="ECO:0000256" key="1">
    <source>
        <dbReference type="ARBA" id="ARBA00001933"/>
    </source>
</evidence>
<dbReference type="Pfam" id="PF00155">
    <property type="entry name" value="Aminotran_1_2"/>
    <property type="match status" value="1"/>
</dbReference>
<keyword evidence="3" id="KW-0808">Transferase</keyword>
<dbReference type="PANTHER" id="PTHR13693:SF100">
    <property type="entry name" value="8-AMINO-7-OXONONANOATE SYNTHASE"/>
    <property type="match status" value="1"/>
</dbReference>
<comment type="similarity">
    <text evidence="2">Belongs to the class-II pyridoxal-phosphate-dependent aminotransferase family.</text>
</comment>
<evidence type="ECO:0000256" key="2">
    <source>
        <dbReference type="ARBA" id="ARBA00008392"/>
    </source>
</evidence>
<dbReference type="GO" id="GO:0009102">
    <property type="term" value="P:biotin biosynthetic process"/>
    <property type="evidence" value="ECO:0007669"/>
    <property type="project" value="TreeGrafter"/>
</dbReference>
<dbReference type="InterPro" id="IPR015421">
    <property type="entry name" value="PyrdxlP-dep_Trfase_major"/>
</dbReference>
<evidence type="ECO:0000256" key="4">
    <source>
        <dbReference type="ARBA" id="ARBA00022898"/>
    </source>
</evidence>
<evidence type="ECO:0000313" key="7">
    <source>
        <dbReference type="EMBL" id="CAH1792637.1"/>
    </source>
</evidence>
<sequence>MATFTQRGTTSYLAKYLRKSVSSPIEPIVLARRGYANQTDISDAKDGEPITKQLAKTRWYENAMKGVEDVHITEQLTLPSKTLQSASAMNISVGFNWADPTKGDIDYECNDTLALGHDPSVCRAQGEYIIAMGERSSPSWVGKSGIFAKDELSPVLKFQREAAEWMNSDLAILTTSGMSANGMLMETLLKNNTDVPVYLDSLVHTTFRYGISAINGKMLMFKHNNVNALENLMKEHGPGFVVVDSVYSSLGTIAPLHDLCEVTEKYGSSLVVDESHALGTYGDSGNGIVCKLGLEHKVAFRTASLSKGFATNGGLICAPKSFKKIFRVITTKNTFSNAVQDYEAVRLLKILDIVKQAQDRRRSLNEKSTYLKSNLMELGYSGYYMKEPTHIFGLCAGDFDTVVGLGRALKHKGIHSTAFTYPAAPRTKSLLRWIITEKVTWEQLDYTLDVLDSFIKDGTAKPLEWPDYKKACY</sequence>
<proteinExistence type="inferred from homology"/>
<keyword evidence="8" id="KW-1185">Reference proteome</keyword>
<dbReference type="OrthoDB" id="9988688at2759"/>
<comment type="cofactor">
    <cofactor evidence="1">
        <name>pyridoxal 5'-phosphate</name>
        <dbReference type="ChEBI" id="CHEBI:597326"/>
    </cofactor>
</comment>
<keyword evidence="5" id="KW-0012">Acyltransferase</keyword>
<dbReference type="EMBL" id="CAIIXF020000008">
    <property type="protein sequence ID" value="CAH1792637.1"/>
    <property type="molecule type" value="Genomic_DNA"/>
</dbReference>
<evidence type="ECO:0000256" key="5">
    <source>
        <dbReference type="ARBA" id="ARBA00023315"/>
    </source>
</evidence>
<comment type="caution">
    <text evidence="7">The sequence shown here is derived from an EMBL/GenBank/DDBJ whole genome shotgun (WGS) entry which is preliminary data.</text>
</comment>
<dbReference type="SUPFAM" id="SSF53383">
    <property type="entry name" value="PLP-dependent transferases"/>
    <property type="match status" value="1"/>
</dbReference>
<dbReference type="PANTHER" id="PTHR13693">
    <property type="entry name" value="CLASS II AMINOTRANSFERASE/8-AMINO-7-OXONONANOATE SYNTHASE"/>
    <property type="match status" value="1"/>
</dbReference>
<gene>
    <name evidence="7" type="ORF">OFUS_LOCUS17581</name>
</gene>
<name>A0A8S4PGD2_OWEFU</name>
<dbReference type="AlphaFoldDB" id="A0A8S4PGD2"/>
<dbReference type="GO" id="GO:0030170">
    <property type="term" value="F:pyridoxal phosphate binding"/>
    <property type="evidence" value="ECO:0007669"/>
    <property type="project" value="InterPro"/>
</dbReference>